<feature type="domain" description="Band 7" evidence="2">
    <location>
        <begin position="60"/>
        <end position="275"/>
    </location>
</feature>
<evidence type="ECO:0000313" key="4">
    <source>
        <dbReference type="Proteomes" id="UP000177202"/>
    </source>
</evidence>
<dbReference type="InterPro" id="IPR001107">
    <property type="entry name" value="Band_7"/>
</dbReference>
<keyword evidence="1" id="KW-0472">Membrane</keyword>
<gene>
    <name evidence="3" type="ORF">A3H60_00845</name>
</gene>
<evidence type="ECO:0000256" key="1">
    <source>
        <dbReference type="SAM" id="Phobius"/>
    </source>
</evidence>
<keyword evidence="1" id="KW-1133">Transmembrane helix</keyword>
<dbReference type="STRING" id="1802772.A3H60_00845"/>
<accession>A0A1G2UMT0</accession>
<dbReference type="SUPFAM" id="SSF117892">
    <property type="entry name" value="Band 7/SPFH domain"/>
    <property type="match status" value="1"/>
</dbReference>
<comment type="caution">
    <text evidence="3">The sequence shown here is derived from an EMBL/GenBank/DDBJ whole genome shotgun (WGS) entry which is preliminary data.</text>
</comment>
<reference evidence="3 4" key="1">
    <citation type="journal article" date="2016" name="Nat. Commun.">
        <title>Thousands of microbial genomes shed light on interconnected biogeochemical processes in an aquifer system.</title>
        <authorList>
            <person name="Anantharaman K."/>
            <person name="Brown C.T."/>
            <person name="Hug L.A."/>
            <person name="Sharon I."/>
            <person name="Castelle C.J."/>
            <person name="Probst A.J."/>
            <person name="Thomas B.C."/>
            <person name="Singh A."/>
            <person name="Wilkins M.J."/>
            <person name="Karaoz U."/>
            <person name="Brodie E.L."/>
            <person name="Williams K.H."/>
            <person name="Hubbard S.S."/>
            <person name="Banfield J.F."/>
        </authorList>
    </citation>
    <scope>NUCLEOTIDE SEQUENCE [LARGE SCALE GENOMIC DNA]</scope>
</reference>
<dbReference type="InterPro" id="IPR036013">
    <property type="entry name" value="Band_7/SPFH_dom_sf"/>
</dbReference>
<dbReference type="AlphaFoldDB" id="A0A1G2UMT0"/>
<sequence length="345" mass="39072">MFEFSWFWLGLGVLLAYLVLSFRILQYNQVGAIFFLGYPWKEVGPGGLCFVPFLISWAQLFSTNAFQLELPGEPERVQKTDQDNLREGMRPPIRTTQAEAESALYWYETEDTREWRFKKFQEFEEVEQKAILADPLHHRLTTEPVVIVRWRLRRVENGDTLFKFIENIGSVEEANRQIEDTVVATLRTNFAKVTAGNALSAMAFFNQRIRERVEILIGERPDETGVLREAPWGIELLDVQIKDIDPGKTINTSLSGAAAAIKDKEAAIRKAEGDKAREVLIGEGRAEAIRKVGEALSTPDGLLAGQLQAGIEVAKEADFMILPEAYGLIGSFAKTLERVQHRKER</sequence>
<proteinExistence type="predicted"/>
<protein>
    <recommendedName>
        <fullName evidence="2">Band 7 domain-containing protein</fullName>
    </recommendedName>
</protein>
<evidence type="ECO:0000259" key="2">
    <source>
        <dbReference type="Pfam" id="PF01145"/>
    </source>
</evidence>
<evidence type="ECO:0000313" key="3">
    <source>
        <dbReference type="EMBL" id="OHB10709.1"/>
    </source>
</evidence>
<dbReference type="Gene3D" id="3.30.479.30">
    <property type="entry name" value="Band 7 domain"/>
    <property type="match status" value="1"/>
</dbReference>
<dbReference type="Pfam" id="PF01145">
    <property type="entry name" value="Band_7"/>
    <property type="match status" value="1"/>
</dbReference>
<keyword evidence="1" id="KW-0812">Transmembrane</keyword>
<dbReference type="EMBL" id="MHWP01000010">
    <property type="protein sequence ID" value="OHB10709.1"/>
    <property type="molecule type" value="Genomic_DNA"/>
</dbReference>
<name>A0A1G2UMT0_9BACT</name>
<feature type="transmembrane region" description="Helical" evidence="1">
    <location>
        <begin position="6"/>
        <end position="25"/>
    </location>
</feature>
<dbReference type="Proteomes" id="UP000177202">
    <property type="component" value="Unassembled WGS sequence"/>
</dbReference>
<organism evidence="3 4">
    <name type="scientific">Candidatus Zambryskibacteria bacterium RIFCSPLOWO2_02_FULL_44_12b</name>
    <dbReference type="NCBI Taxonomy" id="1802772"/>
    <lineage>
        <taxon>Bacteria</taxon>
        <taxon>Candidatus Zambryskiibacteriota</taxon>
    </lineage>
</organism>